<keyword evidence="7" id="KW-0812">Transmembrane</keyword>
<evidence type="ECO:0000256" key="3">
    <source>
        <dbReference type="ARBA" id="ARBA00022490"/>
    </source>
</evidence>
<evidence type="ECO:0000259" key="9">
    <source>
        <dbReference type="Pfam" id="PF10374"/>
    </source>
</evidence>
<dbReference type="Gene3D" id="1.25.40.10">
    <property type="entry name" value="Tetratricopeptide repeat domain"/>
    <property type="match status" value="1"/>
</dbReference>
<evidence type="ECO:0000256" key="4">
    <source>
        <dbReference type="ARBA" id="ARBA00023161"/>
    </source>
</evidence>
<comment type="subcellular location">
    <subcellularLocation>
        <location evidence="2">Cytoplasm</location>
    </subcellularLocation>
    <subcellularLocation>
        <location evidence="1">Nucleus</location>
    </subcellularLocation>
</comment>
<keyword evidence="7" id="KW-1133">Transmembrane helix</keyword>
<dbReference type="Pfam" id="PF13638">
    <property type="entry name" value="PIN_4"/>
    <property type="match status" value="1"/>
</dbReference>
<dbReference type="Pfam" id="PF10374">
    <property type="entry name" value="EST1"/>
    <property type="match status" value="1"/>
</dbReference>
<name>A0ABN7A9F0_9HEMI</name>
<dbReference type="Pfam" id="PF10373">
    <property type="entry name" value="EST1_DNA_bind"/>
    <property type="match status" value="2"/>
</dbReference>
<dbReference type="SUPFAM" id="SSF48452">
    <property type="entry name" value="TPR-like"/>
    <property type="match status" value="1"/>
</dbReference>
<gene>
    <name evidence="11" type="ORF">NTJ_00663</name>
</gene>
<feature type="domain" description="PIN" evidence="10">
    <location>
        <begin position="711"/>
        <end position="795"/>
    </location>
</feature>
<dbReference type="InterPro" id="IPR045153">
    <property type="entry name" value="Est1/Ebs1-like"/>
</dbReference>
<feature type="domain" description="DNA/RNA-binding" evidence="8">
    <location>
        <begin position="194"/>
        <end position="385"/>
    </location>
</feature>
<keyword evidence="7" id="KW-0472">Membrane</keyword>
<evidence type="ECO:0000259" key="10">
    <source>
        <dbReference type="Pfam" id="PF13638"/>
    </source>
</evidence>
<evidence type="ECO:0000256" key="2">
    <source>
        <dbReference type="ARBA" id="ARBA00004496"/>
    </source>
</evidence>
<keyword evidence="12" id="KW-1185">Reference proteome</keyword>
<reference evidence="11 12" key="1">
    <citation type="submission" date="2023-09" db="EMBL/GenBank/DDBJ databases">
        <title>Nesidiocoris tenuis whole genome shotgun sequence.</title>
        <authorList>
            <person name="Shibata T."/>
            <person name="Shimoda M."/>
            <person name="Kobayashi T."/>
            <person name="Uehara T."/>
        </authorList>
    </citation>
    <scope>NUCLEOTIDE SEQUENCE [LARGE SCALE GENOMIC DNA]</scope>
    <source>
        <strain evidence="11 12">Japan</strain>
    </source>
</reference>
<dbReference type="InterPro" id="IPR002716">
    <property type="entry name" value="PIN_dom"/>
</dbReference>
<keyword evidence="5" id="KW-0539">Nucleus</keyword>
<feature type="transmembrane region" description="Helical" evidence="7">
    <location>
        <begin position="101"/>
        <end position="118"/>
    </location>
</feature>
<proteinExistence type="predicted"/>
<evidence type="ECO:0000256" key="1">
    <source>
        <dbReference type="ARBA" id="ARBA00004123"/>
    </source>
</evidence>
<feature type="domain" description="DNA/RNA-binding" evidence="8">
    <location>
        <begin position="502"/>
        <end position="581"/>
    </location>
</feature>
<evidence type="ECO:0000256" key="7">
    <source>
        <dbReference type="SAM" id="Phobius"/>
    </source>
</evidence>
<evidence type="ECO:0000256" key="5">
    <source>
        <dbReference type="ARBA" id="ARBA00023242"/>
    </source>
</evidence>
<protein>
    <submittedName>
        <fullName evidence="11">Telomerase activating protein Est1</fullName>
    </submittedName>
</protein>
<evidence type="ECO:0000313" key="12">
    <source>
        <dbReference type="Proteomes" id="UP001307889"/>
    </source>
</evidence>
<dbReference type="EMBL" id="AP028909">
    <property type="protein sequence ID" value="BES87857.1"/>
    <property type="molecule type" value="Genomic_DNA"/>
</dbReference>
<feature type="region of interest" description="Disordered" evidence="6">
    <location>
        <begin position="407"/>
        <end position="431"/>
    </location>
</feature>
<evidence type="ECO:0000259" key="8">
    <source>
        <dbReference type="Pfam" id="PF10373"/>
    </source>
</evidence>
<dbReference type="InterPro" id="IPR018834">
    <property type="entry name" value="DNA/RNA-bd_Est1-type"/>
</dbReference>
<keyword evidence="4" id="KW-0866">Nonsense-mediated mRNA decay</keyword>
<feature type="domain" description="Telomerase activating protein Est1-like N-terminal" evidence="9">
    <location>
        <begin position="69"/>
        <end position="185"/>
    </location>
</feature>
<dbReference type="PANTHER" id="PTHR15696:SF7">
    <property type="entry name" value="NONSENSE-MEDIATED MRNA DECAY FACTOR"/>
    <property type="match status" value="1"/>
</dbReference>
<dbReference type="CDD" id="cd09884">
    <property type="entry name" value="PIN_Smg5-like"/>
    <property type="match status" value="1"/>
</dbReference>
<dbReference type="InterPro" id="IPR019458">
    <property type="entry name" value="Est1-like_N"/>
</dbReference>
<dbReference type="PANTHER" id="PTHR15696">
    <property type="entry name" value="SMG-7 SUPPRESSOR WITH MORPHOLOGICAL EFFECT ON GENITALIA PROTEIN 7"/>
    <property type="match status" value="1"/>
</dbReference>
<dbReference type="InterPro" id="IPR011990">
    <property type="entry name" value="TPR-like_helical_dom_sf"/>
</dbReference>
<keyword evidence="3" id="KW-0963">Cytoplasm</keyword>
<organism evidence="11 12">
    <name type="scientific">Nesidiocoris tenuis</name>
    <dbReference type="NCBI Taxonomy" id="355587"/>
    <lineage>
        <taxon>Eukaryota</taxon>
        <taxon>Metazoa</taxon>
        <taxon>Ecdysozoa</taxon>
        <taxon>Arthropoda</taxon>
        <taxon>Hexapoda</taxon>
        <taxon>Insecta</taxon>
        <taxon>Pterygota</taxon>
        <taxon>Neoptera</taxon>
        <taxon>Paraneoptera</taxon>
        <taxon>Hemiptera</taxon>
        <taxon>Heteroptera</taxon>
        <taxon>Panheteroptera</taxon>
        <taxon>Cimicomorpha</taxon>
        <taxon>Miridae</taxon>
        <taxon>Dicyphina</taxon>
        <taxon>Nesidiocoris</taxon>
    </lineage>
</organism>
<evidence type="ECO:0000256" key="6">
    <source>
        <dbReference type="SAM" id="MobiDB-lite"/>
    </source>
</evidence>
<accession>A0ABN7A9F0</accession>
<sequence>MHRSKSDSADLPVKLFRTISEAVKHLEGLRGRNETIADLFSDSAESLRMKIREYGDKLMFMEPVSYGKKVEDIIWRKVFHGTVATAKKLSKNQKMEAKDRFMICTYLQSGLGFYYYIVMKLQSQFHLNLGGVVDFNIVVVDCGLDNGKNSSSLKCVDASALDWANDALSRCLICLGDISRYLSDFDPSYDHNHALRYYIQALTWKPDGGMPHNQLGAIASNNEHFSTLDSAYHYMRCIFSKEKFDGAEENLQILMDNNACVFRDLARSGNVLPDFQKLIATFIQLVGSFMFSKSTGSTNQMCLEVLTELESCSAEAESKNNRSIVAPPNADQELTDDVLFKMLIMSIMCVQKLQAENSPQLVTATAFNLSIISQLLQICNSRIEKAIPVRKMPASFQKFVLDPRRRRRRERGRISSDLSDDDNDSTCSLDSNNSEEELIFDQYVDSDEDHCANTKLTDDTGLNGFKNKIDFDPNMPWDYPVIARDRKFQFFMKLNTGGCIFQSLKVAFSWMESNNQVLQSFSPSHTPFFDRMLNFLNHLSSLPSHAYLKEHFDEEIIDEDDICSIPLPEDVTVRGLSSLDSSHAHFNWERLRTRHLKPTEETYCRLVGILKIGRTMCSKPSSQICYDDSKQWFALSNVSAPVAGGDVVKQQAVLTSRDSKGNSSSKREADPAQVEKLMHNMGELWLKSEVSVLEDKARKRVVEDMLPPYVVPDAEAFLNYSSQLKQIISVKKFVVLIPSVVISTLDEYKTGNNKVRDTIRWLEWQLRNGRRNIRLQRPTEHQPLPYIKYPKKKDKEAWIFLQVMECCNYLCNQSTGVKNPELVTLVTGSAAFSPSNTENTSGNGFSVFGVAKSAGINVEHVDTFFNKWKNAIKSHG</sequence>
<dbReference type="Proteomes" id="UP001307889">
    <property type="component" value="Chromosome 1"/>
</dbReference>
<dbReference type="Gene3D" id="3.40.50.1010">
    <property type="entry name" value="5'-nuclease"/>
    <property type="match status" value="1"/>
</dbReference>
<evidence type="ECO:0000313" key="11">
    <source>
        <dbReference type="EMBL" id="BES87857.1"/>
    </source>
</evidence>